<dbReference type="Pfam" id="PF04926">
    <property type="entry name" value="PAP_RNA-bind"/>
    <property type="match status" value="1"/>
</dbReference>
<evidence type="ECO:0000256" key="12">
    <source>
        <dbReference type="ARBA" id="ARBA00022884"/>
    </source>
</evidence>
<dbReference type="GO" id="GO:0008195">
    <property type="term" value="F:phosphatidate phosphatase activity"/>
    <property type="evidence" value="ECO:0007669"/>
    <property type="project" value="InterPro"/>
</dbReference>
<dbReference type="RefSeq" id="XP_037192775.1">
    <property type="nucleotide sequence ID" value="XM_037335680.1"/>
</dbReference>
<evidence type="ECO:0000256" key="15">
    <source>
        <dbReference type="SAM" id="MobiDB-lite"/>
    </source>
</evidence>
<comment type="similarity">
    <text evidence="4">Belongs to the poly(A) polymerase family.</text>
</comment>
<dbReference type="Gene3D" id="1.10.1410.10">
    <property type="match status" value="1"/>
</dbReference>
<dbReference type="InterPro" id="IPR007010">
    <property type="entry name" value="PolA_pol_RNA-bd_dom"/>
</dbReference>
<feature type="domain" description="Poly(A) polymerase nucleotidyltransferase" evidence="19">
    <location>
        <begin position="10"/>
        <end position="207"/>
    </location>
</feature>
<reference evidence="20 21" key="1">
    <citation type="journal article" date="2020" name="Phytopathology">
        <title>A high-quality genome resource of Botrytis fragariae, a new and rapidly spreading fungal pathogen causing strawberry gray mold in the U.S.A.</title>
        <authorList>
            <person name="Wu Y."/>
            <person name="Saski C.A."/>
            <person name="Schnabel G."/>
            <person name="Xiao S."/>
            <person name="Hu M."/>
        </authorList>
    </citation>
    <scope>NUCLEOTIDE SEQUENCE [LARGE SCALE GENOMIC DNA]</scope>
    <source>
        <strain evidence="20 21">BVB16</strain>
    </source>
</reference>
<keyword evidence="7" id="KW-0808">Transferase</keyword>
<keyword evidence="14" id="KW-0539">Nucleus</keyword>
<dbReference type="InterPro" id="IPR043519">
    <property type="entry name" value="NT_sf"/>
</dbReference>
<feature type="compositionally biased region" description="Polar residues" evidence="15">
    <location>
        <begin position="602"/>
        <end position="618"/>
    </location>
</feature>
<evidence type="ECO:0000256" key="4">
    <source>
        <dbReference type="ARBA" id="ARBA00010912"/>
    </source>
</evidence>
<accession>A0A8H6AUQ4</accession>
<feature type="domain" description="Poly(A) polymerase central" evidence="17">
    <location>
        <begin position="212"/>
        <end position="356"/>
    </location>
</feature>
<feature type="region of interest" description="Disordered" evidence="15">
    <location>
        <begin position="1440"/>
        <end position="1463"/>
    </location>
</feature>
<evidence type="ECO:0000256" key="11">
    <source>
        <dbReference type="ARBA" id="ARBA00022842"/>
    </source>
</evidence>
<feature type="region of interest" description="Disordered" evidence="15">
    <location>
        <begin position="548"/>
        <end position="583"/>
    </location>
</feature>
<dbReference type="InterPro" id="IPR048840">
    <property type="entry name" value="PolA_pol_NTPase"/>
</dbReference>
<dbReference type="GO" id="GO:0031123">
    <property type="term" value="P:RNA 3'-end processing"/>
    <property type="evidence" value="ECO:0007669"/>
    <property type="project" value="InterPro"/>
</dbReference>
<dbReference type="SUPFAM" id="SSF81631">
    <property type="entry name" value="PAP/OAS1 substrate-binding domain"/>
    <property type="match status" value="1"/>
</dbReference>
<keyword evidence="10" id="KW-0067">ATP-binding</keyword>
<feature type="region of interest" description="Disordered" evidence="15">
    <location>
        <begin position="1325"/>
        <end position="1387"/>
    </location>
</feature>
<dbReference type="GO" id="GO:0006397">
    <property type="term" value="P:mRNA processing"/>
    <property type="evidence" value="ECO:0007669"/>
    <property type="project" value="UniProtKB-KW"/>
</dbReference>
<dbReference type="SUPFAM" id="SSF55003">
    <property type="entry name" value="PAP/Archaeal CCA-adding enzyme, C-terminal domain"/>
    <property type="match status" value="1"/>
</dbReference>
<comment type="cofactor">
    <cofactor evidence="2">
        <name>Mg(2+)</name>
        <dbReference type="ChEBI" id="CHEBI:18420"/>
    </cofactor>
</comment>
<feature type="compositionally biased region" description="Polar residues" evidence="15">
    <location>
        <begin position="1283"/>
        <end position="1293"/>
    </location>
</feature>
<gene>
    <name evidence="20" type="ORF">Bfra_005296</name>
</gene>
<dbReference type="InterPro" id="IPR052935">
    <property type="entry name" value="Mg2+_PAP"/>
</dbReference>
<feature type="compositionally biased region" description="Polar residues" evidence="15">
    <location>
        <begin position="1179"/>
        <end position="1188"/>
    </location>
</feature>
<dbReference type="Proteomes" id="UP000531561">
    <property type="component" value="Unassembled WGS sequence"/>
</dbReference>
<evidence type="ECO:0000256" key="5">
    <source>
        <dbReference type="ARBA" id="ARBA00012388"/>
    </source>
</evidence>
<sequence length="1463" mass="163225">MATAAPRQLGITPPLSTALPTDAEKQATDALIEEMTKENLFESRADTEKRSAVLASLQSITEEFVKRVCRKQNLPENIVNSAGGRIFTYGSFRLGVYGPGSDIDTLVVVPKNVSREEYFELFPDLLVEMAPEGAIEDLTPVPEAFVPIIKFEYSGISIDLIFARIEVLSQISRSLSLNDDNLLAGLDEAGLRSLNGTRVTDDILNLVPEKAVFRTALRGVKLWAQRRAIYANIMGFPGGVAWAMLVARVCQLYPQATASTVILKFFRIMSQWQWPQPVLLQAIKGGKLNVRVWNPRVYKGDGYHLMPIITPSYPSMCATHNITKSTKEIICRELARGGNITDRIMMGKASWKDLFVKHTFFTKNYKYYLSVISASTTKEAQLIWAGLVESKVRLLVANVENHESIALAHPFNKGFERVHKCSSEDEIESVKEGNLQYQIKEIPAVTTDPSHDTDLGIAVKDQTGEVRDQNGDAPKSEPEKKESLVYTTTHYIGLELREGAKSLDLAWCVDEFKRVCRGWEKYNEELNTLSVVNTRNCDLPDDVFTEGEVKPTRSQKKKKRSSADDVENASTKRRQRKRAAGKTAFQILGRPVRRFFGGGSKDNATASQKLNPSSNSMSGYVADGYGEDKKRGGKRGKLAGYLKAANELRQSYQQSYSEKWGGGSGLDDDEHGIPGSFPDVSIVSHGDEQMILFPSYARRHTKEKPFFENANMNPKLNEPGDAEYWSREWQKYEDDRAIVDVDVRGWLYSPHRGPMTRKNRLLIGLARQLSGIPAPKSGSRETSPDSNSLRAKHRELEQRRDEEKIAREAEQILKKGRGEEEAALRGDYSEKPKRESDGDSIYSERGRQRGGSSRVSPESSPAPSRLTKRASWNQPSEMTQAELLTANAHLMARLRPFLTNPKVETAITVFFYDEKNSSSRTIETNEAGHFIMRAALEFVPTHVRVLASENLSAIEEVKITEPKGVSLITDVDDTIKHSSIGAGSREIFRNVFIREFADLTIEGVREWYNTMYDMGVGVHYVSNSPWQLFPVLVSFFRKAGLPPGSYHLKQYSGMLQGIFEPVAERKKGTLEKIMRDFSERKFILIGDSGEADLEVYTDVVLANPGKILGIFIRDVTTPEDIGFFDPALGPLSGDRRRFEPQSRTQSRTQSIDSRRSSTFSKSELSEKRPSLPPRVPSETKLQTSNGPTMGTLIDFGDEPENEPIHKSHRQVMPRSMSEMGVPNVPRRKSANDGKAPPPRPSKPLSLRGASTITMVPPESSELPKQNTPPPPPKPRRSGAIHGSVNNHPLKQAQSSAELSESSSEGYISSARHKVAETYNNLPEMRSYLPSMGESNPRPQSTFDPSYSPSSNNGPPPLPRRKSTINSSISSSPDSSDDEFHRTSNGAPANKKFDLWRRRWKRAKDILDGQGVELRAWRNGGDVCIEAVHMVEQAMREMGVEGYGNGKGKTGRGGGEIKVKDLKR</sequence>
<dbReference type="Pfam" id="PF20750">
    <property type="entry name" value="PAP_NTPase"/>
    <property type="match status" value="1"/>
</dbReference>
<evidence type="ECO:0000256" key="8">
    <source>
        <dbReference type="ARBA" id="ARBA00022723"/>
    </source>
</evidence>
<keyword evidence="12" id="KW-0694">RNA-binding</keyword>
<protein>
    <recommendedName>
        <fullName evidence="5">polynucleotide adenylyltransferase</fullName>
        <ecNumber evidence="5">2.7.7.19</ecNumber>
    </recommendedName>
</protein>
<dbReference type="InterPro" id="IPR007012">
    <property type="entry name" value="PolA_pol_cen_dom"/>
</dbReference>
<evidence type="ECO:0000256" key="1">
    <source>
        <dbReference type="ARBA" id="ARBA00001936"/>
    </source>
</evidence>
<feature type="compositionally biased region" description="Polar residues" evidence="15">
    <location>
        <begin position="1141"/>
        <end position="1162"/>
    </location>
</feature>
<evidence type="ECO:0000259" key="18">
    <source>
        <dbReference type="Pfam" id="PF09949"/>
    </source>
</evidence>
<dbReference type="InterPro" id="IPR019236">
    <property type="entry name" value="APP1_cat"/>
</dbReference>
<feature type="domain" description="Phosphatidate phosphatase APP1 catalytic" evidence="18">
    <location>
        <begin position="965"/>
        <end position="1114"/>
    </location>
</feature>
<feature type="compositionally biased region" description="Low complexity" evidence="15">
    <location>
        <begin position="1294"/>
        <end position="1304"/>
    </location>
</feature>
<keyword evidence="9" id="KW-0547">Nucleotide-binding</keyword>
<dbReference type="CDD" id="cd05402">
    <property type="entry name" value="NT_PAP_TUTase"/>
    <property type="match status" value="1"/>
</dbReference>
<dbReference type="Pfam" id="PF09949">
    <property type="entry name" value="APP1_cat"/>
    <property type="match status" value="1"/>
</dbReference>
<evidence type="ECO:0000256" key="6">
    <source>
        <dbReference type="ARBA" id="ARBA00022664"/>
    </source>
</evidence>
<dbReference type="Pfam" id="PF04928">
    <property type="entry name" value="PAP_central"/>
    <property type="match status" value="1"/>
</dbReference>
<dbReference type="GO" id="GO:1990817">
    <property type="term" value="F:poly(A) RNA polymerase activity"/>
    <property type="evidence" value="ECO:0007669"/>
    <property type="project" value="UniProtKB-EC"/>
</dbReference>
<dbReference type="InterPro" id="IPR011068">
    <property type="entry name" value="NuclTrfase_I-like_C"/>
</dbReference>
<dbReference type="Gene3D" id="3.30.70.590">
    <property type="entry name" value="Poly(A) polymerase predicted RNA binding domain"/>
    <property type="match status" value="1"/>
</dbReference>
<keyword evidence="8" id="KW-0479">Metal-binding</keyword>
<name>A0A8H6AUQ4_9HELO</name>
<dbReference type="PANTHER" id="PTHR28208:SF3">
    <property type="entry name" value="PHOSPHATIDATE PHOSPHATASE APP1"/>
    <property type="match status" value="1"/>
</dbReference>
<dbReference type="FunFam" id="3.30.460.10:FF:000002">
    <property type="entry name" value="Poly(A) polymerase alpha, putative"/>
    <property type="match status" value="1"/>
</dbReference>
<keyword evidence="11" id="KW-0460">Magnesium</keyword>
<proteinExistence type="inferred from homology"/>
<evidence type="ECO:0000256" key="2">
    <source>
        <dbReference type="ARBA" id="ARBA00001946"/>
    </source>
</evidence>
<evidence type="ECO:0000259" key="17">
    <source>
        <dbReference type="Pfam" id="PF04928"/>
    </source>
</evidence>
<feature type="region of interest" description="Disordered" evidence="15">
    <location>
        <begin position="460"/>
        <end position="482"/>
    </location>
</feature>
<dbReference type="FunFam" id="3.30.70.590:FF:000003">
    <property type="entry name" value="Poly(A) polymerase"/>
    <property type="match status" value="1"/>
</dbReference>
<organism evidence="20 21">
    <name type="scientific">Botrytis fragariae</name>
    <dbReference type="NCBI Taxonomy" id="1964551"/>
    <lineage>
        <taxon>Eukaryota</taxon>
        <taxon>Fungi</taxon>
        <taxon>Dikarya</taxon>
        <taxon>Ascomycota</taxon>
        <taxon>Pezizomycotina</taxon>
        <taxon>Leotiomycetes</taxon>
        <taxon>Helotiales</taxon>
        <taxon>Sclerotiniaceae</taxon>
        <taxon>Botrytis</taxon>
    </lineage>
</organism>
<evidence type="ECO:0000256" key="3">
    <source>
        <dbReference type="ARBA" id="ARBA00004123"/>
    </source>
</evidence>
<feature type="compositionally biased region" description="Polar residues" evidence="15">
    <location>
        <begin position="1332"/>
        <end position="1343"/>
    </location>
</feature>
<feature type="compositionally biased region" description="Basic residues" evidence="15">
    <location>
        <begin position="571"/>
        <end position="580"/>
    </location>
</feature>
<feature type="region of interest" description="Disordered" evidence="15">
    <location>
        <begin position="1126"/>
        <end position="1304"/>
    </location>
</feature>
<evidence type="ECO:0000256" key="9">
    <source>
        <dbReference type="ARBA" id="ARBA00022741"/>
    </source>
</evidence>
<dbReference type="GO" id="GO:0005634">
    <property type="term" value="C:nucleus"/>
    <property type="evidence" value="ECO:0007669"/>
    <property type="project" value="UniProtKB-SubCell"/>
</dbReference>
<evidence type="ECO:0000256" key="7">
    <source>
        <dbReference type="ARBA" id="ARBA00022679"/>
    </source>
</evidence>
<dbReference type="EC" id="2.7.7.19" evidence="5"/>
<keyword evidence="13" id="KW-0464">Manganese</keyword>
<feature type="region of interest" description="Disordered" evidence="15">
    <location>
        <begin position="596"/>
        <end position="634"/>
    </location>
</feature>
<feature type="compositionally biased region" description="Gly residues" evidence="15">
    <location>
        <begin position="1440"/>
        <end position="1453"/>
    </location>
</feature>
<feature type="domain" description="Poly(A) polymerase RNA-binding" evidence="16">
    <location>
        <begin position="359"/>
        <end position="552"/>
    </location>
</feature>
<dbReference type="SUPFAM" id="SSF81301">
    <property type="entry name" value="Nucleotidyltransferase"/>
    <property type="match status" value="1"/>
</dbReference>
<feature type="region of interest" description="Disordered" evidence="15">
    <location>
        <begin position="771"/>
        <end position="875"/>
    </location>
</feature>
<evidence type="ECO:0000256" key="13">
    <source>
        <dbReference type="ARBA" id="ARBA00023211"/>
    </source>
</evidence>
<feature type="compositionally biased region" description="Basic and acidic residues" evidence="15">
    <location>
        <begin position="1454"/>
        <end position="1463"/>
    </location>
</feature>
<evidence type="ECO:0000313" key="20">
    <source>
        <dbReference type="EMBL" id="KAF5873829.1"/>
    </source>
</evidence>
<dbReference type="FunFam" id="1.10.1410.10:FF:000001">
    <property type="entry name" value="Putative poly(A) polymerase gamma"/>
    <property type="match status" value="1"/>
</dbReference>
<evidence type="ECO:0000256" key="14">
    <source>
        <dbReference type="ARBA" id="ARBA00023242"/>
    </source>
</evidence>
<feature type="compositionally biased region" description="Basic and acidic residues" evidence="15">
    <location>
        <begin position="462"/>
        <end position="482"/>
    </location>
</feature>
<feature type="region of interest" description="Disordered" evidence="15">
    <location>
        <begin position="1"/>
        <end position="20"/>
    </location>
</feature>
<keyword evidence="6" id="KW-0507">mRNA processing</keyword>
<comment type="subcellular location">
    <subcellularLocation>
        <location evidence="3">Nucleus</location>
    </subcellularLocation>
</comment>
<dbReference type="GO" id="GO:0003723">
    <property type="term" value="F:RNA binding"/>
    <property type="evidence" value="ECO:0007669"/>
    <property type="project" value="UniProtKB-KW"/>
</dbReference>
<dbReference type="PANTHER" id="PTHR28208">
    <property type="entry name" value="PHOSPHATIDATE PHOSPHATASE APP1"/>
    <property type="match status" value="1"/>
</dbReference>
<comment type="caution">
    <text evidence="20">The sequence shown here is derived from an EMBL/GenBank/DDBJ whole genome shotgun (WGS) entry which is preliminary data.</text>
</comment>
<dbReference type="EMBL" id="JABFCT010000008">
    <property type="protein sequence ID" value="KAF5873829.1"/>
    <property type="molecule type" value="Genomic_DNA"/>
</dbReference>
<dbReference type="Gene3D" id="3.30.460.10">
    <property type="entry name" value="Beta Polymerase, domain 2"/>
    <property type="match status" value="1"/>
</dbReference>
<dbReference type="OrthoDB" id="2117591at2759"/>
<dbReference type="GO" id="GO:0005524">
    <property type="term" value="F:ATP binding"/>
    <property type="evidence" value="ECO:0007669"/>
    <property type="project" value="UniProtKB-KW"/>
</dbReference>
<evidence type="ECO:0000259" key="19">
    <source>
        <dbReference type="Pfam" id="PF20750"/>
    </source>
</evidence>
<comment type="cofactor">
    <cofactor evidence="1">
        <name>Mn(2+)</name>
        <dbReference type="ChEBI" id="CHEBI:29035"/>
    </cofactor>
</comment>
<dbReference type="GO" id="GO:0030479">
    <property type="term" value="C:actin cortical patch"/>
    <property type="evidence" value="ECO:0007669"/>
    <property type="project" value="TreeGrafter"/>
</dbReference>
<evidence type="ECO:0000259" key="16">
    <source>
        <dbReference type="Pfam" id="PF04926"/>
    </source>
</evidence>
<feature type="compositionally biased region" description="Basic and acidic residues" evidence="15">
    <location>
        <begin position="794"/>
        <end position="847"/>
    </location>
</feature>
<evidence type="ECO:0000256" key="10">
    <source>
        <dbReference type="ARBA" id="ARBA00022840"/>
    </source>
</evidence>
<dbReference type="GO" id="GO:0046872">
    <property type="term" value="F:metal ion binding"/>
    <property type="evidence" value="ECO:0007669"/>
    <property type="project" value="UniProtKB-KW"/>
</dbReference>
<keyword evidence="21" id="KW-1185">Reference proteome</keyword>
<evidence type="ECO:0000313" key="21">
    <source>
        <dbReference type="Proteomes" id="UP000531561"/>
    </source>
</evidence>
<dbReference type="GeneID" id="59259372"/>